<evidence type="ECO:0000256" key="2">
    <source>
        <dbReference type="ARBA" id="ARBA00007706"/>
    </source>
</evidence>
<dbReference type="InterPro" id="IPR029044">
    <property type="entry name" value="Nucleotide-diphossugar_trans"/>
</dbReference>
<evidence type="ECO:0000313" key="18">
    <source>
        <dbReference type="Proteomes" id="UP000298416"/>
    </source>
</evidence>
<dbReference type="GO" id="GO:0000139">
    <property type="term" value="C:Golgi membrane"/>
    <property type="evidence" value="ECO:0007669"/>
    <property type="project" value="UniProtKB-SubCell"/>
</dbReference>
<evidence type="ECO:0000256" key="11">
    <source>
        <dbReference type="ARBA" id="ARBA00023034"/>
    </source>
</evidence>
<comment type="function">
    <text evidence="16">Involved in the synthesis of glucuronoxylan hemicellulose in secondary cell walls.</text>
</comment>
<dbReference type="SMART" id="SM00185">
    <property type="entry name" value="ARM"/>
    <property type="match status" value="7"/>
</dbReference>
<keyword evidence="8" id="KW-0653">Protein transport</keyword>
<dbReference type="Gene3D" id="3.90.550.10">
    <property type="entry name" value="Spore Coat Polysaccharide Biosynthesis Protein SpsA, Chain A"/>
    <property type="match status" value="1"/>
</dbReference>
<dbReference type="GO" id="GO:0071555">
    <property type="term" value="P:cell wall organization"/>
    <property type="evidence" value="ECO:0007669"/>
    <property type="project" value="UniProtKB-KW"/>
</dbReference>
<dbReference type="EMBL" id="PNBA02000014">
    <property type="protein sequence ID" value="KAG6401525.1"/>
    <property type="molecule type" value="Genomic_DNA"/>
</dbReference>
<evidence type="ECO:0000256" key="7">
    <source>
        <dbReference type="ARBA" id="ARBA00022737"/>
    </source>
</evidence>
<evidence type="ECO:0000256" key="13">
    <source>
        <dbReference type="ARBA" id="ARBA00023180"/>
    </source>
</evidence>
<dbReference type="InterPro" id="IPR005027">
    <property type="entry name" value="Glyco_trans_43"/>
</dbReference>
<dbReference type="InterPro" id="IPR016024">
    <property type="entry name" value="ARM-type_fold"/>
</dbReference>
<dbReference type="AlphaFoldDB" id="A0A8X8WWA2"/>
<comment type="caution">
    <text evidence="17">The sequence shown here is derived from an EMBL/GenBank/DDBJ whole genome shotgun (WGS) entry which is preliminary data.</text>
</comment>
<evidence type="ECO:0000313" key="17">
    <source>
        <dbReference type="EMBL" id="KAG6401525.1"/>
    </source>
</evidence>
<keyword evidence="6" id="KW-0812">Transmembrane</keyword>
<comment type="similarity">
    <text evidence="2 16">Belongs to the glycosyltransferase 43 family.</text>
</comment>
<proteinExistence type="inferred from homology"/>
<dbReference type="Pfam" id="PF03360">
    <property type="entry name" value="Glyco_transf_43"/>
    <property type="match status" value="1"/>
</dbReference>
<keyword evidence="12" id="KW-0472">Membrane</keyword>
<dbReference type="InterPro" id="IPR000225">
    <property type="entry name" value="Armadillo"/>
</dbReference>
<evidence type="ECO:0000256" key="10">
    <source>
        <dbReference type="ARBA" id="ARBA00022989"/>
    </source>
</evidence>
<dbReference type="SUPFAM" id="SSF53448">
    <property type="entry name" value="Nucleotide-diphospho-sugar transferases"/>
    <property type="match status" value="1"/>
</dbReference>
<gene>
    <name evidence="17" type="ORF">SASPL_138383</name>
</gene>
<reference evidence="17" key="2">
    <citation type="submission" date="2020-08" db="EMBL/GenBank/DDBJ databases">
        <title>Plant Genome Project.</title>
        <authorList>
            <person name="Zhang R.-G."/>
        </authorList>
    </citation>
    <scope>NUCLEOTIDE SEQUENCE</scope>
    <source>
        <strain evidence="17">Huo1</strain>
        <tissue evidence="17">Leaf</tissue>
    </source>
</reference>
<dbReference type="InterPro" id="IPR011989">
    <property type="entry name" value="ARM-like"/>
</dbReference>
<dbReference type="Gene3D" id="1.25.10.10">
    <property type="entry name" value="Leucine-rich Repeat Variant"/>
    <property type="match status" value="1"/>
</dbReference>
<reference evidence="17" key="1">
    <citation type="submission" date="2018-01" db="EMBL/GenBank/DDBJ databases">
        <authorList>
            <person name="Mao J.F."/>
        </authorList>
    </citation>
    <scope>NUCLEOTIDE SEQUENCE</scope>
    <source>
        <strain evidence="17">Huo1</strain>
        <tissue evidence="17">Leaf</tissue>
    </source>
</reference>
<dbReference type="GO" id="GO:0015031">
    <property type="term" value="P:protein transport"/>
    <property type="evidence" value="ECO:0007669"/>
    <property type="project" value="UniProtKB-KW"/>
</dbReference>
<dbReference type="Pfam" id="PF00514">
    <property type="entry name" value="Arm"/>
    <property type="match status" value="3"/>
</dbReference>
<keyword evidence="5 16" id="KW-0808">Transferase</keyword>
<evidence type="ECO:0000256" key="4">
    <source>
        <dbReference type="ARBA" id="ARBA00022448"/>
    </source>
</evidence>
<keyword evidence="14 16" id="KW-0961">Cell wall biogenesis/degradation</keyword>
<feature type="repeat" description="ARM" evidence="15">
    <location>
        <begin position="376"/>
        <end position="403"/>
    </location>
</feature>
<name>A0A8X8WWA2_SALSN</name>
<evidence type="ECO:0000256" key="6">
    <source>
        <dbReference type="ARBA" id="ARBA00022692"/>
    </source>
</evidence>
<accession>A0A8X8WWA2</accession>
<keyword evidence="9 16" id="KW-0735">Signal-anchor</keyword>
<dbReference type="PANTHER" id="PTHR23316">
    <property type="entry name" value="IMPORTIN ALPHA"/>
    <property type="match status" value="1"/>
</dbReference>
<evidence type="ECO:0000256" key="5">
    <source>
        <dbReference type="ARBA" id="ARBA00022679"/>
    </source>
</evidence>
<dbReference type="PROSITE" id="PS50176">
    <property type="entry name" value="ARM_REPEAT"/>
    <property type="match status" value="1"/>
</dbReference>
<evidence type="ECO:0000256" key="12">
    <source>
        <dbReference type="ARBA" id="ARBA00023136"/>
    </source>
</evidence>
<evidence type="ECO:0000256" key="1">
    <source>
        <dbReference type="ARBA" id="ARBA00004323"/>
    </source>
</evidence>
<dbReference type="SUPFAM" id="SSF48371">
    <property type="entry name" value="ARM repeat"/>
    <property type="match status" value="1"/>
</dbReference>
<evidence type="ECO:0000256" key="15">
    <source>
        <dbReference type="PROSITE-ProRule" id="PRU00259"/>
    </source>
</evidence>
<comment type="subcellular location">
    <subcellularLocation>
        <location evidence="1 16">Golgi apparatus membrane</location>
        <topology evidence="1 16">Single-pass type II membrane protein</topology>
    </subcellularLocation>
</comment>
<keyword evidence="13" id="KW-0325">Glycoprotein</keyword>
<dbReference type="Proteomes" id="UP000298416">
    <property type="component" value="Unassembled WGS sequence"/>
</dbReference>
<dbReference type="EC" id="2.4.-.-" evidence="16"/>
<keyword evidence="7" id="KW-0677">Repeat</keyword>
<dbReference type="FunFam" id="1.25.10.10:FF:000222">
    <property type="entry name" value="Importin subunit alpha"/>
    <property type="match status" value="1"/>
</dbReference>
<evidence type="ECO:0000256" key="9">
    <source>
        <dbReference type="ARBA" id="ARBA00022968"/>
    </source>
</evidence>
<evidence type="ECO:0000256" key="16">
    <source>
        <dbReference type="RuleBase" id="RU363127"/>
    </source>
</evidence>
<organism evidence="17">
    <name type="scientific">Salvia splendens</name>
    <name type="common">Scarlet sage</name>
    <dbReference type="NCBI Taxonomy" id="180675"/>
    <lineage>
        <taxon>Eukaryota</taxon>
        <taxon>Viridiplantae</taxon>
        <taxon>Streptophyta</taxon>
        <taxon>Embryophyta</taxon>
        <taxon>Tracheophyta</taxon>
        <taxon>Spermatophyta</taxon>
        <taxon>Magnoliopsida</taxon>
        <taxon>eudicotyledons</taxon>
        <taxon>Gunneridae</taxon>
        <taxon>Pentapetalae</taxon>
        <taxon>asterids</taxon>
        <taxon>lamiids</taxon>
        <taxon>Lamiales</taxon>
        <taxon>Lamiaceae</taxon>
        <taxon>Nepetoideae</taxon>
        <taxon>Mentheae</taxon>
        <taxon>Salviinae</taxon>
        <taxon>Salvia</taxon>
        <taxon>Salvia subgen. Calosphace</taxon>
        <taxon>core Calosphace</taxon>
    </lineage>
</organism>
<protein>
    <recommendedName>
        <fullName evidence="16">Glycosyltransferases</fullName>
        <ecNumber evidence="16">2.4.-.-</ecNumber>
    </recommendedName>
</protein>
<evidence type="ECO:0000256" key="14">
    <source>
        <dbReference type="ARBA" id="ARBA00023316"/>
    </source>
</evidence>
<evidence type="ECO:0000256" key="8">
    <source>
        <dbReference type="ARBA" id="ARBA00022927"/>
    </source>
</evidence>
<keyword evidence="10" id="KW-1133">Transmembrane helix</keyword>
<comment type="similarity">
    <text evidence="3">Belongs to the importin alpha family.</text>
</comment>
<keyword evidence="4" id="KW-0813">Transport</keyword>
<keyword evidence="18" id="KW-1185">Reference proteome</keyword>
<dbReference type="GO" id="GO:0015018">
    <property type="term" value="F:galactosylgalactosylxylosylprotein 3-beta-glucuronosyltransferase activity"/>
    <property type="evidence" value="ECO:0007669"/>
    <property type="project" value="InterPro"/>
</dbReference>
<evidence type="ECO:0000256" key="3">
    <source>
        <dbReference type="ARBA" id="ARBA00010394"/>
    </source>
</evidence>
<sequence length="744" mass="82168">MLQDAGLVGSAAVQRRRDHAVTVRKERREALMRTKRLCRVGVSSDDADVPVDADMATDEEPSVLEDQTVKSIEELNLAIAYQGKRIMQKRVNALRELRRLLSKSEYPPVEAALKAGAMPTLVQCLSFGSPDEQLLETAWCLTNIAAGKPEETKALLPALPLLIAHMGEKSSLPVAEQCAWALGNVAGEGEELRDVLLSQGALQPLARMMLPNKGSTVRTAAWALSNLIKGHAKAATELIRLDGVLDAILRHLKRGDEELATEVAWVVVYLTALSNVATSMLAKSDLLQILVGRLASSNSLELLIPVLRSLGNLVAGDSYVTDNVLVAGNEITVRVIQVMIKCLSSEHRVLKKESAWALSNVAAGSVEHKKLIHSSGAVSILIRLLSTSPFDIRKEVAYVLGNLCVAPSESGRPVLIVDHLVSLVGGGCLSGFTDLVRSADIEAARLGLQFLELVLRGMPNGEGPKLVEAEDGIEAMERFQFHENEELRSMANQLVDKYFGEEPPLSSPEPLLNSHTSKRARNDQKLVIIVSPTSKRNKLLRNVMLTRLASTLRLVAQPLVWVVVEPNPPDPEVSQILRKTGIMYRHVVSDEDFIDEDAEIDHQRNLALSHIEHHRLSGVVHFAGLSNVYDLSFFQEIRAIEAFGAWPVAKMVANSRKVMMEGRVCDSWKCHFNNIHISSFAFNSTILWDPERWGRRTFPTQDAPQNSLNYVRKEVVEEESTLKDIPTQGCCKVLLWELHIPKML</sequence>
<keyword evidence="11 16" id="KW-0333">Golgi apparatus</keyword>